<evidence type="ECO:0000313" key="5">
    <source>
        <dbReference type="Proteomes" id="UP000285301"/>
    </source>
</evidence>
<reference evidence="4 5" key="1">
    <citation type="journal article" date="2018" name="Gigascience">
        <title>Genomes of trombidid mites reveal novel predicted allergens and laterally-transferred genes associated with secondary metabolism.</title>
        <authorList>
            <person name="Dong X."/>
            <person name="Chaisiri K."/>
            <person name="Xia D."/>
            <person name="Armstrong S.D."/>
            <person name="Fang Y."/>
            <person name="Donnelly M.J."/>
            <person name="Kadowaki T."/>
            <person name="McGarry J.W."/>
            <person name="Darby A.C."/>
            <person name="Makepeace B.L."/>
        </authorList>
    </citation>
    <scope>NUCLEOTIDE SEQUENCE [LARGE SCALE GENOMIC DNA]</scope>
    <source>
        <strain evidence="4">UoL-WK</strain>
    </source>
</reference>
<sequence length="83" mass="9868">MRSSNQLFHRKFSKFLLKHGYLNGKQTRRSNVNITGAILGFQRFYKLEQTGKLDNETLREMRRPRCGNPDFGRRSGKMRKFCL</sequence>
<feature type="compositionally biased region" description="Basic residues" evidence="2">
    <location>
        <begin position="74"/>
        <end position="83"/>
    </location>
</feature>
<dbReference type="Proteomes" id="UP000285301">
    <property type="component" value="Unassembled WGS sequence"/>
</dbReference>
<dbReference type="OrthoDB" id="406838at2759"/>
<keyword evidence="1" id="KW-0378">Hydrolase</keyword>
<feature type="region of interest" description="Disordered" evidence="2">
    <location>
        <begin position="64"/>
        <end position="83"/>
    </location>
</feature>
<comment type="caution">
    <text evidence="4">The sequence shown here is derived from an EMBL/GenBank/DDBJ whole genome shotgun (WGS) entry which is preliminary data.</text>
</comment>
<evidence type="ECO:0000256" key="2">
    <source>
        <dbReference type="SAM" id="MobiDB-lite"/>
    </source>
</evidence>
<dbReference type="SUPFAM" id="SSF47090">
    <property type="entry name" value="PGBD-like"/>
    <property type="match status" value="1"/>
</dbReference>
<dbReference type="Pfam" id="PF01471">
    <property type="entry name" value="PG_binding_1"/>
    <property type="match status" value="1"/>
</dbReference>
<keyword evidence="5" id="KW-1185">Reference proteome</keyword>
<gene>
    <name evidence="4" type="ORF">B4U79_18623</name>
</gene>
<dbReference type="STRING" id="1965070.A0A3S3NJW2"/>
<dbReference type="EMBL" id="NCKU01010390">
    <property type="protein sequence ID" value="RWS00834.1"/>
    <property type="molecule type" value="Genomic_DNA"/>
</dbReference>
<dbReference type="InterPro" id="IPR002477">
    <property type="entry name" value="Peptidoglycan-bd-like"/>
</dbReference>
<accession>A0A3S3NJW2</accession>
<feature type="domain" description="Peptidoglycan binding-like" evidence="3">
    <location>
        <begin position="14"/>
        <end position="61"/>
    </location>
</feature>
<dbReference type="GO" id="GO:0005615">
    <property type="term" value="C:extracellular space"/>
    <property type="evidence" value="ECO:0007669"/>
    <property type="project" value="TreeGrafter"/>
</dbReference>
<name>A0A3S3NJW2_9ACAR</name>
<dbReference type="AlphaFoldDB" id="A0A3S3NJW2"/>
<evidence type="ECO:0000259" key="3">
    <source>
        <dbReference type="Pfam" id="PF01471"/>
    </source>
</evidence>
<dbReference type="GO" id="GO:0030574">
    <property type="term" value="P:collagen catabolic process"/>
    <property type="evidence" value="ECO:0007669"/>
    <property type="project" value="TreeGrafter"/>
</dbReference>
<dbReference type="PANTHER" id="PTHR10201:SF294">
    <property type="entry name" value="MATRIX METALLOPROTEINASE 16"/>
    <property type="match status" value="1"/>
</dbReference>
<evidence type="ECO:0000256" key="1">
    <source>
        <dbReference type="ARBA" id="ARBA00023049"/>
    </source>
</evidence>
<dbReference type="PANTHER" id="PTHR10201">
    <property type="entry name" value="MATRIX METALLOPROTEINASE"/>
    <property type="match status" value="1"/>
</dbReference>
<keyword evidence="1" id="KW-0482">Metalloprotease</keyword>
<dbReference type="Gene3D" id="1.10.101.10">
    <property type="entry name" value="PGBD-like superfamily/PGBD"/>
    <property type="match status" value="1"/>
</dbReference>
<proteinExistence type="predicted"/>
<evidence type="ECO:0000313" key="4">
    <source>
        <dbReference type="EMBL" id="RWS00834.1"/>
    </source>
</evidence>
<keyword evidence="1" id="KW-0645">Protease</keyword>
<dbReference type="InterPro" id="IPR036365">
    <property type="entry name" value="PGBD-like_sf"/>
</dbReference>
<dbReference type="GO" id="GO:0030198">
    <property type="term" value="P:extracellular matrix organization"/>
    <property type="evidence" value="ECO:0007669"/>
    <property type="project" value="TreeGrafter"/>
</dbReference>
<dbReference type="InterPro" id="IPR036366">
    <property type="entry name" value="PGBDSf"/>
</dbReference>
<protein>
    <submittedName>
        <fullName evidence="4">Matrix metalloproteinase-14-like protein</fullName>
    </submittedName>
</protein>
<organism evidence="4 5">
    <name type="scientific">Dinothrombium tinctorium</name>
    <dbReference type="NCBI Taxonomy" id="1965070"/>
    <lineage>
        <taxon>Eukaryota</taxon>
        <taxon>Metazoa</taxon>
        <taxon>Ecdysozoa</taxon>
        <taxon>Arthropoda</taxon>
        <taxon>Chelicerata</taxon>
        <taxon>Arachnida</taxon>
        <taxon>Acari</taxon>
        <taxon>Acariformes</taxon>
        <taxon>Trombidiformes</taxon>
        <taxon>Prostigmata</taxon>
        <taxon>Anystina</taxon>
        <taxon>Parasitengona</taxon>
        <taxon>Trombidioidea</taxon>
        <taxon>Trombidiidae</taxon>
        <taxon>Dinothrombium</taxon>
    </lineage>
</organism>
<dbReference type="GO" id="GO:0004222">
    <property type="term" value="F:metalloendopeptidase activity"/>
    <property type="evidence" value="ECO:0007669"/>
    <property type="project" value="TreeGrafter"/>
</dbReference>